<feature type="region of interest" description="Disordered" evidence="1">
    <location>
        <begin position="127"/>
        <end position="176"/>
    </location>
</feature>
<keyword evidence="3" id="KW-1185">Reference proteome</keyword>
<dbReference type="Proteomes" id="UP000253495">
    <property type="component" value="Unassembled WGS sequence"/>
</dbReference>
<evidence type="ECO:0000313" key="3">
    <source>
        <dbReference type="Proteomes" id="UP000253495"/>
    </source>
</evidence>
<dbReference type="EMBL" id="QPJC01000006">
    <property type="protein sequence ID" value="RCW43654.1"/>
    <property type="molecule type" value="Genomic_DNA"/>
</dbReference>
<name>A0A368VQ76_9ACTN</name>
<protein>
    <submittedName>
        <fullName evidence="2">Uncharacterized protein</fullName>
    </submittedName>
</protein>
<comment type="caution">
    <text evidence="2">The sequence shown here is derived from an EMBL/GenBank/DDBJ whole genome shotgun (WGS) entry which is preliminary data.</text>
</comment>
<proteinExistence type="predicted"/>
<dbReference type="RefSeq" id="WP_179951551.1">
    <property type="nucleotide sequence ID" value="NZ_QPJC01000006.1"/>
</dbReference>
<accession>A0A368VQ76</accession>
<evidence type="ECO:0000313" key="2">
    <source>
        <dbReference type="EMBL" id="RCW43654.1"/>
    </source>
</evidence>
<gene>
    <name evidence="2" type="ORF">DFQ14_106132</name>
</gene>
<feature type="compositionally biased region" description="Acidic residues" evidence="1">
    <location>
        <begin position="143"/>
        <end position="156"/>
    </location>
</feature>
<reference evidence="2 3" key="1">
    <citation type="submission" date="2018-07" db="EMBL/GenBank/DDBJ databases">
        <title>Genomic Encyclopedia of Type Strains, Phase III (KMG-III): the genomes of soil and plant-associated and newly described type strains.</title>
        <authorList>
            <person name="Whitman W."/>
        </authorList>
    </citation>
    <scope>NUCLEOTIDE SEQUENCE [LARGE SCALE GENOMIC DNA]</scope>
    <source>
        <strain evidence="2 3">CECT 8575</strain>
    </source>
</reference>
<dbReference type="AlphaFoldDB" id="A0A368VQ76"/>
<sequence>MGEETELELLITIVLAAEDDRDAREACRKLVRRVGGRIVESGDCSDEEPGCWSVTLLRNGGESGNSASAAALSRSVRAFMRELGPAYSNARVSCEPPTAWTVVDDPELVGELVDGGERLLVEAWQGDSLLPAVPQESTRPEESADPEELGDPDEPAPETTADPPLDDVDESGRPRTRLGMVVDVLTERHSGAEWPARALASRVSRAVTVAGSAERPPAVRVVLDLGPFTADGPELVSWAASELGGQGWSMPAMHSTANTVAHWSTASASPSGIAAIELFAFRPEAVAEISPHSTAQFAAAVGSFEHSA</sequence>
<evidence type="ECO:0000256" key="1">
    <source>
        <dbReference type="SAM" id="MobiDB-lite"/>
    </source>
</evidence>
<organism evidence="2 3">
    <name type="scientific">Halopolyspora algeriensis</name>
    <dbReference type="NCBI Taxonomy" id="1500506"/>
    <lineage>
        <taxon>Bacteria</taxon>
        <taxon>Bacillati</taxon>
        <taxon>Actinomycetota</taxon>
        <taxon>Actinomycetes</taxon>
        <taxon>Actinomycetes incertae sedis</taxon>
        <taxon>Halopolyspora</taxon>
    </lineage>
</organism>